<evidence type="ECO:0000259" key="1">
    <source>
        <dbReference type="SMART" id="SM00065"/>
    </source>
</evidence>
<dbReference type="InterPro" id="IPR042070">
    <property type="entry name" value="PucR_C-HTH_sf"/>
</dbReference>
<dbReference type="Pfam" id="PF01590">
    <property type="entry name" value="GAF"/>
    <property type="match status" value="1"/>
</dbReference>
<reference evidence="3" key="1">
    <citation type="journal article" date="2019" name="Int. J. Syst. Evol. Microbiol.">
        <title>The Global Catalogue of Microorganisms (GCM) 10K type strain sequencing project: providing services to taxonomists for standard genome sequencing and annotation.</title>
        <authorList>
            <consortium name="The Broad Institute Genomics Platform"/>
            <consortium name="The Broad Institute Genome Sequencing Center for Infectious Disease"/>
            <person name="Wu L."/>
            <person name="Ma J."/>
        </authorList>
    </citation>
    <scope>NUCLEOTIDE SEQUENCE [LARGE SCALE GENOMIC DNA]</scope>
    <source>
        <strain evidence="3">CCUG 56754</strain>
    </source>
</reference>
<dbReference type="EMBL" id="JBHTKJ010000007">
    <property type="protein sequence ID" value="MFD1037523.1"/>
    <property type="molecule type" value="Genomic_DNA"/>
</dbReference>
<dbReference type="RefSeq" id="WP_390359627.1">
    <property type="nucleotide sequence ID" value="NZ_JBHTKJ010000007.1"/>
</dbReference>
<dbReference type="InterPro" id="IPR003018">
    <property type="entry name" value="GAF"/>
</dbReference>
<dbReference type="Gene3D" id="3.30.450.40">
    <property type="match status" value="1"/>
</dbReference>
<evidence type="ECO:0000313" key="3">
    <source>
        <dbReference type="Proteomes" id="UP001597040"/>
    </source>
</evidence>
<gene>
    <name evidence="2" type="ORF">ACFQ3N_03675</name>
</gene>
<comment type="caution">
    <text evidence="2">The sequence shown here is derived from an EMBL/GenBank/DDBJ whole genome shotgun (WGS) entry which is preliminary data.</text>
</comment>
<dbReference type="InterPro" id="IPR029016">
    <property type="entry name" value="GAF-like_dom_sf"/>
</dbReference>
<dbReference type="InterPro" id="IPR051448">
    <property type="entry name" value="CdaR-like_regulators"/>
</dbReference>
<accession>A0ABW3LGK8</accession>
<dbReference type="Pfam" id="PF13556">
    <property type="entry name" value="HTH_30"/>
    <property type="match status" value="1"/>
</dbReference>
<dbReference type="InterPro" id="IPR025736">
    <property type="entry name" value="PucR_C-HTH_dom"/>
</dbReference>
<dbReference type="PANTHER" id="PTHR33744:SF15">
    <property type="entry name" value="CARBOHYDRATE DIACID REGULATOR"/>
    <property type="match status" value="1"/>
</dbReference>
<feature type="domain" description="GAF" evidence="1">
    <location>
        <begin position="22"/>
        <end position="183"/>
    </location>
</feature>
<dbReference type="Gene3D" id="1.10.10.2840">
    <property type="entry name" value="PucR C-terminal helix-turn-helix domain"/>
    <property type="match status" value="1"/>
</dbReference>
<dbReference type="SUPFAM" id="SSF55781">
    <property type="entry name" value="GAF domain-like"/>
    <property type="match status" value="1"/>
</dbReference>
<keyword evidence="3" id="KW-1185">Reference proteome</keyword>
<protein>
    <submittedName>
        <fullName evidence="2">Helix-turn-helix domain-containing protein</fullName>
    </submittedName>
</protein>
<name>A0ABW3LGK8_9BACI</name>
<dbReference type="SMART" id="SM00065">
    <property type="entry name" value="GAF"/>
    <property type="match status" value="1"/>
</dbReference>
<dbReference type="PANTHER" id="PTHR33744">
    <property type="entry name" value="CARBOHYDRATE DIACID REGULATOR"/>
    <property type="match status" value="1"/>
</dbReference>
<evidence type="ECO:0000313" key="2">
    <source>
        <dbReference type="EMBL" id="MFD1037523.1"/>
    </source>
</evidence>
<dbReference type="Proteomes" id="UP001597040">
    <property type="component" value="Unassembled WGS sequence"/>
</dbReference>
<proteinExistence type="predicted"/>
<sequence length="590" mass="68607">MNVDKQLFSLINATKVLTSTRDLDEVLHLLIKEVLSVFNWADVSILFLWDSHNKHLKAKSSVGFDMDYLDKLTLQANEGMSGKAFSLEKAQLYKSSDDTSQGMSNVTKKNFQLYKKALKNKKTFPTSAISAPLMKKDECFGVLTIDSYSNSIEFTEDNLMLLQTFANQAMIAIENATLLSQNDRSNRIHNELTKIYMSHQGLTGITRTLSSLINNQICVCDEFFNLLSYTYDSAKEIVEELRKKEPLMVGELFSETNLAYRTISLNDSYYDISLFAINIENETTGVLMVINDKNEVLDSLDIFAVEQATTVFALELQSRNQYISNHFNYEGYLMKGIINNPEKGVSILKSKRFYKENNQYMILKIEIVNELTEFKEIHATKQSFSRLLYNYLSMFQYRSLVYEDSMEYSILFLINKKVYEEEIHRSVYVMLEEIKKRSKLSILAGMGRCFIEMSEINSSINDSNKCVEFMKMIDVEHDFMSYKELGAYRLLLNIEPKELDNFLEIKLQTVLDYDLKQKADLVNTLELYLYFNQNIRKTAEKMYLHENTIKYRINKVKKIMGITEFNGDITFEINLALKTRTFLNRSFLFK</sequence>
<organism evidence="2 3">
    <name type="scientific">Virgibacillus byunsanensis</name>
    <dbReference type="NCBI Taxonomy" id="570945"/>
    <lineage>
        <taxon>Bacteria</taxon>
        <taxon>Bacillati</taxon>
        <taxon>Bacillota</taxon>
        <taxon>Bacilli</taxon>
        <taxon>Bacillales</taxon>
        <taxon>Bacillaceae</taxon>
        <taxon>Virgibacillus</taxon>
    </lineage>
</organism>